<keyword evidence="3" id="KW-1185">Reference proteome</keyword>
<protein>
    <submittedName>
        <fullName evidence="2">Uncharacterized protein</fullName>
    </submittedName>
</protein>
<dbReference type="Proteomes" id="UP001152622">
    <property type="component" value="Chromosome 3"/>
</dbReference>
<evidence type="ECO:0000313" key="2">
    <source>
        <dbReference type="EMBL" id="KAJ8370161.1"/>
    </source>
</evidence>
<reference evidence="2" key="1">
    <citation type="journal article" date="2023" name="Science">
        <title>Genome structures resolve the early diversification of teleost fishes.</title>
        <authorList>
            <person name="Parey E."/>
            <person name="Louis A."/>
            <person name="Montfort J."/>
            <person name="Bouchez O."/>
            <person name="Roques C."/>
            <person name="Iampietro C."/>
            <person name="Lluch J."/>
            <person name="Castinel A."/>
            <person name="Donnadieu C."/>
            <person name="Desvignes T."/>
            <person name="Floi Bucao C."/>
            <person name="Jouanno E."/>
            <person name="Wen M."/>
            <person name="Mejri S."/>
            <person name="Dirks R."/>
            <person name="Jansen H."/>
            <person name="Henkel C."/>
            <person name="Chen W.J."/>
            <person name="Zahm M."/>
            <person name="Cabau C."/>
            <person name="Klopp C."/>
            <person name="Thompson A.W."/>
            <person name="Robinson-Rechavi M."/>
            <person name="Braasch I."/>
            <person name="Lecointre G."/>
            <person name="Bobe J."/>
            <person name="Postlethwait J.H."/>
            <person name="Berthelot C."/>
            <person name="Roest Crollius H."/>
            <person name="Guiguen Y."/>
        </authorList>
    </citation>
    <scope>NUCLEOTIDE SEQUENCE</scope>
    <source>
        <strain evidence="2">WJC10195</strain>
    </source>
</reference>
<accession>A0A9Q1FZP8</accession>
<feature type="region of interest" description="Disordered" evidence="1">
    <location>
        <begin position="1"/>
        <end position="42"/>
    </location>
</feature>
<evidence type="ECO:0000256" key="1">
    <source>
        <dbReference type="SAM" id="MobiDB-lite"/>
    </source>
</evidence>
<organism evidence="2 3">
    <name type="scientific">Synaphobranchus kaupii</name>
    <name type="common">Kaup's arrowtooth eel</name>
    <dbReference type="NCBI Taxonomy" id="118154"/>
    <lineage>
        <taxon>Eukaryota</taxon>
        <taxon>Metazoa</taxon>
        <taxon>Chordata</taxon>
        <taxon>Craniata</taxon>
        <taxon>Vertebrata</taxon>
        <taxon>Euteleostomi</taxon>
        <taxon>Actinopterygii</taxon>
        <taxon>Neopterygii</taxon>
        <taxon>Teleostei</taxon>
        <taxon>Anguilliformes</taxon>
        <taxon>Synaphobranchidae</taxon>
        <taxon>Synaphobranchus</taxon>
    </lineage>
</organism>
<feature type="compositionally biased region" description="Basic residues" evidence="1">
    <location>
        <begin position="25"/>
        <end position="36"/>
    </location>
</feature>
<sequence>MGYEPKVRLQRAAPLPSPSANKELRGRRNRSRKSRRNPTSSAAISLVANTAATARHLPPCSPVFRWAREGCIYSLCSTGLGLAASGAQHLCLSFISNMALSRLIDTLCHLVLTPPRSLGGRGWQHGVHLADTSTMR</sequence>
<dbReference type="OrthoDB" id="10375039at2759"/>
<proteinExistence type="predicted"/>
<gene>
    <name evidence="2" type="ORF">SKAU_G00101890</name>
</gene>
<comment type="caution">
    <text evidence="2">The sequence shown here is derived from an EMBL/GenBank/DDBJ whole genome shotgun (WGS) entry which is preliminary data.</text>
</comment>
<dbReference type="EMBL" id="JAINUF010000003">
    <property type="protein sequence ID" value="KAJ8370161.1"/>
    <property type="molecule type" value="Genomic_DNA"/>
</dbReference>
<dbReference type="AlphaFoldDB" id="A0A9Q1FZP8"/>
<evidence type="ECO:0000313" key="3">
    <source>
        <dbReference type="Proteomes" id="UP001152622"/>
    </source>
</evidence>
<name>A0A9Q1FZP8_SYNKA</name>